<sequence>MVSKKRRRSMNVIKALYEVSNWLAKVMYLHLLWTGFTLVGLVIFGIAPATTALCAVIHKWYNEDFDVPIFKNFYAVYKSEFKKSNGLGFIVMFTALFLYVDLQISEQFIQSFFIHAIILIIGFLSLITAIYLFPVFVRYELPFFTYFKQSFYIAIARPMETLAILVSFVLMYFLFSVVPVLFVFAGSSIIATPMVWFAYRACIQIEDKKTAASSQHAVDH</sequence>
<reference evidence="2 3" key="1">
    <citation type="submission" date="2019-07" db="EMBL/GenBank/DDBJ databases">
        <authorList>
            <person name="Park Y.J."/>
            <person name="Jeong S.E."/>
            <person name="Jung H.S."/>
        </authorList>
    </citation>
    <scope>NUCLEOTIDE SEQUENCE [LARGE SCALE GENOMIC DNA]</scope>
    <source>
        <strain evidence="3">P16(2019)</strain>
    </source>
</reference>
<keyword evidence="1" id="KW-1133">Transmembrane helix</keyword>
<gene>
    <name evidence="2" type="ORF">FN960_14050</name>
</gene>
<keyword evidence="3" id="KW-1185">Reference proteome</keyword>
<feature type="transmembrane region" description="Helical" evidence="1">
    <location>
        <begin position="39"/>
        <end position="61"/>
    </location>
</feature>
<feature type="transmembrane region" description="Helical" evidence="1">
    <location>
        <begin position="151"/>
        <end position="174"/>
    </location>
</feature>
<dbReference type="OrthoDB" id="2182676at2"/>
<evidence type="ECO:0000313" key="3">
    <source>
        <dbReference type="Proteomes" id="UP000318521"/>
    </source>
</evidence>
<dbReference type="AlphaFoldDB" id="A0A553ZX36"/>
<protein>
    <submittedName>
        <fullName evidence="2">DUF624 domain-containing protein</fullName>
    </submittedName>
</protein>
<dbReference type="Pfam" id="PF04854">
    <property type="entry name" value="DUF624"/>
    <property type="match status" value="1"/>
</dbReference>
<comment type="caution">
    <text evidence="2">The sequence shown here is derived from an EMBL/GenBank/DDBJ whole genome shotgun (WGS) entry which is preliminary data.</text>
</comment>
<organism evidence="2 3">
    <name type="scientific">Alkalicoccobacillus porphyridii</name>
    <dbReference type="NCBI Taxonomy" id="2597270"/>
    <lineage>
        <taxon>Bacteria</taxon>
        <taxon>Bacillati</taxon>
        <taxon>Bacillota</taxon>
        <taxon>Bacilli</taxon>
        <taxon>Bacillales</taxon>
        <taxon>Bacillaceae</taxon>
        <taxon>Alkalicoccobacillus</taxon>
    </lineage>
</organism>
<keyword evidence="1" id="KW-0812">Transmembrane</keyword>
<feature type="transmembrane region" description="Helical" evidence="1">
    <location>
        <begin position="112"/>
        <end position="139"/>
    </location>
</feature>
<dbReference type="InterPro" id="IPR006938">
    <property type="entry name" value="DUF624"/>
</dbReference>
<evidence type="ECO:0000313" key="2">
    <source>
        <dbReference type="EMBL" id="TSB46019.1"/>
    </source>
</evidence>
<evidence type="ECO:0000256" key="1">
    <source>
        <dbReference type="SAM" id="Phobius"/>
    </source>
</evidence>
<feature type="transmembrane region" description="Helical" evidence="1">
    <location>
        <begin position="180"/>
        <end position="199"/>
    </location>
</feature>
<accession>A0A553ZX36</accession>
<name>A0A553ZX36_9BACI</name>
<feature type="transmembrane region" description="Helical" evidence="1">
    <location>
        <begin position="81"/>
        <end position="100"/>
    </location>
</feature>
<dbReference type="Proteomes" id="UP000318521">
    <property type="component" value="Unassembled WGS sequence"/>
</dbReference>
<keyword evidence="1" id="KW-0472">Membrane</keyword>
<dbReference type="EMBL" id="VLXZ01000008">
    <property type="protein sequence ID" value="TSB46019.1"/>
    <property type="molecule type" value="Genomic_DNA"/>
</dbReference>
<proteinExistence type="predicted"/>